<dbReference type="RefSeq" id="WP_166276816.1">
    <property type="nucleotide sequence ID" value="NZ_JAAFGS010000006.1"/>
</dbReference>
<feature type="transmembrane region" description="Helical" evidence="1">
    <location>
        <begin position="119"/>
        <end position="138"/>
    </location>
</feature>
<keyword evidence="1" id="KW-1133">Transmembrane helix</keyword>
<accession>A0ABX0F897</accession>
<proteinExistence type="predicted"/>
<keyword evidence="3" id="KW-1185">Reference proteome</keyword>
<sequence length="256" mass="28078">MRQLTAFMRKEWLESVRTGKVTILLLLFIGFGILNPAIAKLTPRLLTLMSESLSETGLSVSAVKVDALTSWAQFYKNAPLGLIVFLLVFSGTLTNEYLKGTLINLVTKGLRRWKIIASKGIVLAAFWTAGYWLCYVVTYGYNAYFWDNGAAAHLFFSAFCFYALGIWLISLILAMSAFFGSGSGVMLGVGGSFLIVYLLGLLPRIAEYLPAYLLNASNLTTGNGQPADYAAAIAVTSVWIVLNVVLAVLRFNRKLL</sequence>
<dbReference type="Pfam" id="PF12679">
    <property type="entry name" value="ABC2_membrane_2"/>
    <property type="match status" value="1"/>
</dbReference>
<feature type="transmembrane region" description="Helical" evidence="1">
    <location>
        <begin position="150"/>
        <end position="173"/>
    </location>
</feature>
<keyword evidence="1" id="KW-0812">Transmembrane</keyword>
<feature type="transmembrane region" description="Helical" evidence="1">
    <location>
        <begin position="78"/>
        <end position="98"/>
    </location>
</feature>
<keyword evidence="1" id="KW-0472">Membrane</keyword>
<feature type="transmembrane region" description="Helical" evidence="1">
    <location>
        <begin position="185"/>
        <end position="206"/>
    </location>
</feature>
<name>A0ABX0F897_9BACL</name>
<feature type="transmembrane region" description="Helical" evidence="1">
    <location>
        <begin position="226"/>
        <end position="249"/>
    </location>
</feature>
<evidence type="ECO:0000313" key="2">
    <source>
        <dbReference type="EMBL" id="NGZ77087.1"/>
    </source>
</evidence>
<gene>
    <name evidence="2" type="ORF">GYN08_17410</name>
</gene>
<evidence type="ECO:0000313" key="3">
    <source>
        <dbReference type="Proteomes" id="UP000800303"/>
    </source>
</evidence>
<protein>
    <submittedName>
        <fullName evidence="2">ABC transporter permease subunit</fullName>
    </submittedName>
</protein>
<organism evidence="2 3">
    <name type="scientific">Saccharibacillus alkalitolerans</name>
    <dbReference type="NCBI Taxonomy" id="2705290"/>
    <lineage>
        <taxon>Bacteria</taxon>
        <taxon>Bacillati</taxon>
        <taxon>Bacillota</taxon>
        <taxon>Bacilli</taxon>
        <taxon>Bacillales</taxon>
        <taxon>Paenibacillaceae</taxon>
        <taxon>Saccharibacillus</taxon>
    </lineage>
</organism>
<dbReference type="EMBL" id="JAAFGS010000006">
    <property type="protein sequence ID" value="NGZ77087.1"/>
    <property type="molecule type" value="Genomic_DNA"/>
</dbReference>
<evidence type="ECO:0000256" key="1">
    <source>
        <dbReference type="SAM" id="Phobius"/>
    </source>
</evidence>
<dbReference type="Proteomes" id="UP000800303">
    <property type="component" value="Unassembled WGS sequence"/>
</dbReference>
<comment type="caution">
    <text evidence="2">The sequence shown here is derived from an EMBL/GenBank/DDBJ whole genome shotgun (WGS) entry which is preliminary data.</text>
</comment>
<reference evidence="2 3" key="1">
    <citation type="submission" date="2020-01" db="EMBL/GenBank/DDBJ databases">
        <title>Polyphasic characterisation and genomic insights into a novel alkali tolerant bacterium VR-M41.</title>
        <authorList>
            <person name="Vemuluri V.R."/>
        </authorList>
    </citation>
    <scope>NUCLEOTIDE SEQUENCE [LARGE SCALE GENOMIC DNA]</scope>
    <source>
        <strain evidence="2 3">VR-M41</strain>
    </source>
</reference>